<keyword evidence="9 14" id="KW-1015">Disulfide bond</keyword>
<dbReference type="GO" id="GO:1900223">
    <property type="term" value="P:positive regulation of amyloid-beta clearance"/>
    <property type="evidence" value="ECO:0007669"/>
    <property type="project" value="UniProtKB-ARBA"/>
</dbReference>
<dbReference type="GO" id="GO:0045893">
    <property type="term" value="P:positive regulation of DNA-templated transcription"/>
    <property type="evidence" value="ECO:0007669"/>
    <property type="project" value="TreeGrafter"/>
</dbReference>
<keyword evidence="6 15" id="KW-0732">Signal</keyword>
<dbReference type="GO" id="GO:0002690">
    <property type="term" value="P:positive regulation of leukocyte chemotaxis"/>
    <property type="evidence" value="ECO:0007669"/>
    <property type="project" value="UniProtKB-ARBA"/>
</dbReference>
<keyword evidence="5 13" id="KW-0964">Secreted</keyword>
<evidence type="ECO:0000256" key="10">
    <source>
        <dbReference type="ARBA" id="ARBA00023180"/>
    </source>
</evidence>
<keyword evidence="8 13" id="KW-0339">Growth factor</keyword>
<dbReference type="InterPro" id="IPR001325">
    <property type="entry name" value="IL-4/IL-13"/>
</dbReference>
<dbReference type="PANTHER" id="PTHR47401">
    <property type="entry name" value="INTERLEUKIN-4"/>
    <property type="match status" value="1"/>
</dbReference>
<comment type="subcellular location">
    <subcellularLocation>
        <location evidence="1 13">Secreted</location>
    </subcellularLocation>
</comment>
<dbReference type="PIRSF" id="PIRSF001941">
    <property type="entry name" value="Interleukin_4"/>
    <property type="match status" value="1"/>
</dbReference>
<evidence type="ECO:0000256" key="6">
    <source>
        <dbReference type="ARBA" id="ARBA00022729"/>
    </source>
</evidence>
<proteinExistence type="inferred from homology"/>
<evidence type="ECO:0000256" key="14">
    <source>
        <dbReference type="PIRSR" id="PIRSR001941-1"/>
    </source>
</evidence>
<dbReference type="CTD" id="3565"/>
<dbReference type="PROSITE" id="PS00838">
    <property type="entry name" value="INTERLEUKIN_4_13"/>
    <property type="match status" value="1"/>
</dbReference>
<evidence type="ECO:0000256" key="3">
    <source>
        <dbReference type="ARBA" id="ARBA00019467"/>
    </source>
</evidence>
<dbReference type="GO" id="GO:0050776">
    <property type="term" value="P:regulation of immune response"/>
    <property type="evidence" value="ECO:0007669"/>
    <property type="project" value="TreeGrafter"/>
</dbReference>
<keyword evidence="4 13" id="KW-0202">Cytokine</keyword>
<evidence type="ECO:0000256" key="13">
    <source>
        <dbReference type="PIRNR" id="PIRNR001941"/>
    </source>
</evidence>
<dbReference type="GO" id="GO:0048260">
    <property type="term" value="P:positive regulation of receptor-mediated endocytosis"/>
    <property type="evidence" value="ECO:0007669"/>
    <property type="project" value="UniProtKB-ARBA"/>
</dbReference>
<comment type="function">
    <text evidence="13">Participates in at least several B-cell activation processes as well as of other cell types. It is a costimulator of DNA-synthesis. It induces the expression of class II MHC molecules on resting B-cells. It enhances both secretion and cell surface expression of IgE and IgG1. It also regulates the expression of the low affinity Fc receptor for IgE (CD23) on both lymphocytes and monocytes.</text>
</comment>
<dbReference type="RefSeq" id="XP_062045179.1">
    <property type="nucleotide sequence ID" value="XM_062189195.1"/>
</dbReference>
<dbReference type="GO" id="GO:0006955">
    <property type="term" value="P:immune response"/>
    <property type="evidence" value="ECO:0007669"/>
    <property type="project" value="InterPro"/>
</dbReference>
<evidence type="ECO:0000256" key="4">
    <source>
        <dbReference type="ARBA" id="ARBA00022514"/>
    </source>
</evidence>
<dbReference type="FunFam" id="1.20.1250.10:FF:000014">
    <property type="entry name" value="Interleukin-4"/>
    <property type="match status" value="1"/>
</dbReference>
<keyword evidence="10" id="KW-0325">Glycoprotein</keyword>
<feature type="chain" id="PRO_5006011681" description="Interleukin-4" evidence="15">
    <location>
        <begin position="25"/>
        <end position="147"/>
    </location>
</feature>
<name>A0A0N7F232_LEPEU</name>
<dbReference type="SMART" id="SM00190">
    <property type="entry name" value="IL4_13"/>
    <property type="match status" value="1"/>
</dbReference>
<dbReference type="EMBL" id="KT279652">
    <property type="protein sequence ID" value="ALG04613.1"/>
    <property type="molecule type" value="Genomic_DNA"/>
</dbReference>
<dbReference type="GO" id="GO:0008083">
    <property type="term" value="F:growth factor activity"/>
    <property type="evidence" value="ECO:0007669"/>
    <property type="project" value="UniProtKB-KW"/>
</dbReference>
<evidence type="ECO:0000256" key="8">
    <source>
        <dbReference type="ARBA" id="ARBA00023030"/>
    </source>
</evidence>
<evidence type="ECO:0000256" key="9">
    <source>
        <dbReference type="ARBA" id="ARBA00023157"/>
    </source>
</evidence>
<keyword evidence="7 13" id="KW-0075">B-cell activation</keyword>
<evidence type="ECO:0000313" key="16">
    <source>
        <dbReference type="EMBL" id="ALG04613.1"/>
    </source>
</evidence>
<dbReference type="GO" id="GO:0005125">
    <property type="term" value="F:cytokine activity"/>
    <property type="evidence" value="ECO:0007669"/>
    <property type="project" value="UniProtKB-KW"/>
</dbReference>
<dbReference type="GO" id="GO:0050728">
    <property type="term" value="P:negative regulation of inflammatory response"/>
    <property type="evidence" value="ECO:0007669"/>
    <property type="project" value="TreeGrafter"/>
</dbReference>
<protein>
    <recommendedName>
        <fullName evidence="3 13">Interleukin-4</fullName>
        <shortName evidence="13">IL-4</shortName>
    </recommendedName>
    <alternativeName>
        <fullName evidence="12 13">B-cell stimulatory factor 1</fullName>
    </alternativeName>
    <alternativeName>
        <fullName evidence="11 13">Lymphocyte stimulatory factor 1</fullName>
    </alternativeName>
</protein>
<dbReference type="InterPro" id="IPR002354">
    <property type="entry name" value="IL-4"/>
</dbReference>
<dbReference type="PANTHER" id="PTHR47401:SF1">
    <property type="entry name" value="INTERLEUKIN-4"/>
    <property type="match status" value="1"/>
</dbReference>
<evidence type="ECO:0000256" key="7">
    <source>
        <dbReference type="ARBA" id="ARBA00022936"/>
    </source>
</evidence>
<dbReference type="GeneID" id="133758064"/>
<feature type="disulfide bond" evidence="14">
    <location>
        <begin position="48"/>
        <end position="88"/>
    </location>
</feature>
<dbReference type="Pfam" id="PF00727">
    <property type="entry name" value="IL4"/>
    <property type="match status" value="1"/>
</dbReference>
<dbReference type="GO" id="GO:0005615">
    <property type="term" value="C:extracellular space"/>
    <property type="evidence" value="ECO:0007669"/>
    <property type="project" value="UniProtKB-UniRule"/>
</dbReference>
<evidence type="ECO:0000256" key="1">
    <source>
        <dbReference type="ARBA" id="ARBA00004613"/>
    </source>
</evidence>
<evidence type="ECO:0000256" key="15">
    <source>
        <dbReference type="SAM" id="SignalP"/>
    </source>
</evidence>
<dbReference type="GO" id="GO:0035771">
    <property type="term" value="P:interleukin-4-mediated signaling pathway"/>
    <property type="evidence" value="ECO:0007669"/>
    <property type="project" value="TreeGrafter"/>
</dbReference>
<dbReference type="InterPro" id="IPR009079">
    <property type="entry name" value="4_helix_cytokine-like_core"/>
</dbReference>
<evidence type="ECO:0000256" key="12">
    <source>
        <dbReference type="ARBA" id="ARBA00031287"/>
    </source>
</evidence>
<gene>
    <name evidence="16" type="primary">IL4</name>
</gene>
<dbReference type="Gene3D" id="1.20.1250.10">
    <property type="match status" value="1"/>
</dbReference>
<reference evidence="16" key="1">
    <citation type="journal article" date="2015" name="Inn. Immun.">
        <title>Genetic characterization of interleukins (IL-1?, IL-1?, IL-2, IL-4, IL-8, IL-10, IL-12A, IL-12B, IL-15 and IL-18) with relevant biological roles in lagomorphs.</title>
        <authorList>
            <person name="Neves F."/>
            <person name="Abrantes J."/>
            <person name="Almeida T."/>
            <person name="de Matos A.L."/>
            <person name="Costa P.P."/>
            <person name="Esteves P.J."/>
        </authorList>
    </citation>
    <scope>NUCLEOTIDE SEQUENCE</scope>
    <source>
        <strain evidence="16">1</strain>
    </source>
</reference>
<feature type="disulfide bond" evidence="14">
    <location>
        <begin position="70"/>
        <end position="117"/>
    </location>
</feature>
<evidence type="ECO:0000256" key="5">
    <source>
        <dbReference type="ARBA" id="ARBA00022525"/>
    </source>
</evidence>
<sequence length="147" mass="16409">MGLSSQLPVTLLCLLAGTAHFIQGRRSDIILPEIIKTLNILTERKTPCTKLTIADALAVPKNTTEREAVCGAATALRQFYLHHRVSWCFKKHGEPGDLGLLRGLDRNLCSMAKLSNCPGKEGRQTTLEDFLDRLKTAMQEKYSKRRS</sequence>
<dbReference type="GO" id="GO:0010628">
    <property type="term" value="P:positive regulation of gene expression"/>
    <property type="evidence" value="ECO:0007669"/>
    <property type="project" value="UniProtKB-ARBA"/>
</dbReference>
<dbReference type="GO" id="GO:0005136">
    <property type="term" value="F:interleukin-4 receptor binding"/>
    <property type="evidence" value="ECO:0007669"/>
    <property type="project" value="InterPro"/>
</dbReference>
<dbReference type="PRINTS" id="PR00431">
    <property type="entry name" value="INTERLEUKIN4"/>
</dbReference>
<dbReference type="InterPro" id="IPR018096">
    <property type="entry name" value="IL-4/IL-13_CS"/>
</dbReference>
<feature type="signal peptide" evidence="15">
    <location>
        <begin position="1"/>
        <end position="24"/>
    </location>
</feature>
<evidence type="ECO:0000256" key="11">
    <source>
        <dbReference type="ARBA" id="ARBA00030247"/>
    </source>
</evidence>
<comment type="similarity">
    <text evidence="2 13">Belongs to the IL-4/IL-13 family.</text>
</comment>
<dbReference type="AlphaFoldDB" id="A0A0N7F232"/>
<dbReference type="SUPFAM" id="SSF47266">
    <property type="entry name" value="4-helical cytokines"/>
    <property type="match status" value="1"/>
</dbReference>
<dbReference type="GO" id="GO:0042113">
    <property type="term" value="P:B cell activation"/>
    <property type="evidence" value="ECO:0007669"/>
    <property type="project" value="UniProtKB-UniRule"/>
</dbReference>
<organism evidence="16">
    <name type="scientific">Lepus europaeus</name>
    <name type="common">European hare</name>
    <dbReference type="NCBI Taxonomy" id="9983"/>
    <lineage>
        <taxon>Eukaryota</taxon>
        <taxon>Metazoa</taxon>
        <taxon>Chordata</taxon>
        <taxon>Craniata</taxon>
        <taxon>Vertebrata</taxon>
        <taxon>Euteleostomi</taxon>
        <taxon>Mammalia</taxon>
        <taxon>Eutheria</taxon>
        <taxon>Euarchontoglires</taxon>
        <taxon>Glires</taxon>
        <taxon>Lagomorpha</taxon>
        <taxon>Leporidae</taxon>
        <taxon>Lepus</taxon>
    </lineage>
</organism>
<evidence type="ECO:0000256" key="2">
    <source>
        <dbReference type="ARBA" id="ARBA00009855"/>
    </source>
</evidence>
<accession>A0A0N7F232</accession>